<sequence length="193" mass="20475">MYFAIHCIVASLALTPLVIASPCSPQYPTITPSPSSCSSRTVCADYIKTCTEQGISTQIMYGGCFPDCKPWPTFTAPPCPTKPPVSSCTNSRSICVDNIKTCPGVGTSSILLPYGGCFRDCKPWPTFTPPPCPTPSSSRPSSSSCTNTISVCADYFRTCTLGATSTLIPYGGCFPDCKPWPTFTLPPCPTPTP</sequence>
<evidence type="ECO:0000313" key="3">
    <source>
        <dbReference type="Proteomes" id="UP000070501"/>
    </source>
</evidence>
<gene>
    <name evidence="2" type="ORF">Micbo1qcDRAFT_232979</name>
</gene>
<dbReference type="AlphaFoldDB" id="A0A136J8J4"/>
<protein>
    <submittedName>
        <fullName evidence="2">Uncharacterized protein</fullName>
    </submittedName>
</protein>
<evidence type="ECO:0000256" key="1">
    <source>
        <dbReference type="SAM" id="SignalP"/>
    </source>
</evidence>
<accession>A0A136J8J4</accession>
<reference evidence="3" key="1">
    <citation type="submission" date="2016-02" db="EMBL/GenBank/DDBJ databases">
        <title>Draft genome sequence of Microdochium bolleyi, a fungal endophyte of beachgrass.</title>
        <authorList>
            <consortium name="DOE Joint Genome Institute"/>
            <person name="David A.S."/>
            <person name="May G."/>
            <person name="Haridas S."/>
            <person name="Lim J."/>
            <person name="Wang M."/>
            <person name="Labutti K."/>
            <person name="Lipzen A."/>
            <person name="Barry K."/>
            <person name="Grigoriev I.V."/>
        </authorList>
    </citation>
    <scope>NUCLEOTIDE SEQUENCE [LARGE SCALE GENOMIC DNA]</scope>
    <source>
        <strain evidence="3">J235TASD1</strain>
    </source>
</reference>
<keyword evidence="1" id="KW-0732">Signal</keyword>
<proteinExistence type="predicted"/>
<dbReference type="EMBL" id="KQ964248">
    <property type="protein sequence ID" value="KXJ93462.1"/>
    <property type="molecule type" value="Genomic_DNA"/>
</dbReference>
<evidence type="ECO:0000313" key="2">
    <source>
        <dbReference type="EMBL" id="KXJ93462.1"/>
    </source>
</evidence>
<name>A0A136J8J4_9PEZI</name>
<dbReference type="Proteomes" id="UP000070501">
    <property type="component" value="Unassembled WGS sequence"/>
</dbReference>
<feature type="signal peptide" evidence="1">
    <location>
        <begin position="1"/>
        <end position="20"/>
    </location>
</feature>
<keyword evidence="3" id="KW-1185">Reference proteome</keyword>
<dbReference type="InParanoid" id="A0A136J8J4"/>
<dbReference type="OrthoDB" id="4777095at2759"/>
<feature type="chain" id="PRO_5007293532" evidence="1">
    <location>
        <begin position="21"/>
        <end position="193"/>
    </location>
</feature>
<organism evidence="2 3">
    <name type="scientific">Microdochium bolleyi</name>
    <dbReference type="NCBI Taxonomy" id="196109"/>
    <lineage>
        <taxon>Eukaryota</taxon>
        <taxon>Fungi</taxon>
        <taxon>Dikarya</taxon>
        <taxon>Ascomycota</taxon>
        <taxon>Pezizomycotina</taxon>
        <taxon>Sordariomycetes</taxon>
        <taxon>Xylariomycetidae</taxon>
        <taxon>Xylariales</taxon>
        <taxon>Microdochiaceae</taxon>
        <taxon>Microdochium</taxon>
    </lineage>
</organism>
<dbReference type="STRING" id="196109.A0A136J8J4"/>